<gene>
    <name evidence="1" type="ORF">FHR99_000864</name>
</gene>
<dbReference type="EMBL" id="JACHWY010000001">
    <property type="protein sequence ID" value="MBB3046628.1"/>
    <property type="molecule type" value="Genomic_DNA"/>
</dbReference>
<dbReference type="AlphaFoldDB" id="A0A7W4W378"/>
<dbReference type="RefSeq" id="WP_183409312.1">
    <property type="nucleotide sequence ID" value="NZ_JACHWY010000001.1"/>
</dbReference>
<dbReference type="Proteomes" id="UP000537130">
    <property type="component" value="Unassembled WGS sequence"/>
</dbReference>
<evidence type="ECO:0000313" key="2">
    <source>
        <dbReference type="Proteomes" id="UP000537130"/>
    </source>
</evidence>
<proteinExistence type="predicted"/>
<name>A0A7W4W378_9GAMM</name>
<protein>
    <recommendedName>
        <fullName evidence="3">LPP20 lipoprotein</fullName>
    </recommendedName>
</protein>
<dbReference type="Gene3D" id="3.10.28.20">
    <property type="entry name" value="Acetamidase/Formamidase-like domains"/>
    <property type="match status" value="1"/>
</dbReference>
<keyword evidence="2" id="KW-1185">Reference proteome</keyword>
<evidence type="ECO:0000313" key="1">
    <source>
        <dbReference type="EMBL" id="MBB3046628.1"/>
    </source>
</evidence>
<evidence type="ECO:0008006" key="3">
    <source>
        <dbReference type="Google" id="ProtNLM"/>
    </source>
</evidence>
<accession>A0A7W4W378</accession>
<sequence>MKRLFGALLFASTLLIQSCGLLPEGSEASEVSSETQAEQQYRSFCIDKTPRDTDHFVVGVGVGESLSKARQLALSEIAQKLSSRVSVTTKSTTRAIDDYESQTFDQDVSIESDVAIDNAVELCRDIDDPRGKVYVVYQLDKRPLVQKVYSDLARQWQGNLPRTIQFKGPSILVNSHFVSELREKLERDTSTLEKTVVIDLKRQNNRWVLSVNDSATYTVADRKFLSFIAPDFAGTVKALDIDIASGEAPRPPADFRFARSVRLRHGDDFSFRVASRRNGYFSLFNIYEDGRIANLLENRFVDNNSAFQYPDGGTFTSLVLEDGKTTYDVYIGVLTENPIVLSEFAKLESQGGFLAGDDYYQFDQFLRWFDFVDPIGVSTLEARTDP</sequence>
<comment type="caution">
    <text evidence="1">The sequence shown here is derived from an EMBL/GenBank/DDBJ whole genome shotgun (WGS) entry which is preliminary data.</text>
</comment>
<dbReference type="PROSITE" id="PS51257">
    <property type="entry name" value="PROKAR_LIPOPROTEIN"/>
    <property type="match status" value="1"/>
</dbReference>
<reference evidence="1 2" key="1">
    <citation type="submission" date="2020-08" db="EMBL/GenBank/DDBJ databases">
        <title>Genomic Encyclopedia of Type Strains, Phase III (KMG-III): the genomes of soil and plant-associated and newly described type strains.</title>
        <authorList>
            <person name="Whitman W."/>
        </authorList>
    </citation>
    <scope>NUCLEOTIDE SEQUENCE [LARGE SCALE GENOMIC DNA]</scope>
    <source>
        <strain evidence="1 2">CECT 8654</strain>
    </source>
</reference>
<organism evidence="1 2">
    <name type="scientific">Litorivivens lipolytica</name>
    <dbReference type="NCBI Taxonomy" id="1524264"/>
    <lineage>
        <taxon>Bacteria</taxon>
        <taxon>Pseudomonadati</taxon>
        <taxon>Pseudomonadota</taxon>
        <taxon>Gammaproteobacteria</taxon>
        <taxon>Litorivivens</taxon>
    </lineage>
</organism>